<dbReference type="EMBL" id="JAAGNA010000233">
    <property type="protein sequence ID" value="NEC48317.1"/>
    <property type="molecule type" value="Genomic_DNA"/>
</dbReference>
<dbReference type="Gene3D" id="1.25.40.10">
    <property type="entry name" value="Tetratricopeptide repeat domain"/>
    <property type="match status" value="1"/>
</dbReference>
<accession>A0A9X5HA08</accession>
<name>A0A9X5HA08_9ACTN</name>
<dbReference type="Pfam" id="PF14559">
    <property type="entry name" value="TPR_19"/>
    <property type="match status" value="1"/>
</dbReference>
<evidence type="ECO:0000313" key="1">
    <source>
        <dbReference type="EMBL" id="NEC48317.1"/>
    </source>
</evidence>
<evidence type="ECO:0000313" key="2">
    <source>
        <dbReference type="Proteomes" id="UP000471745"/>
    </source>
</evidence>
<reference evidence="1 2" key="1">
    <citation type="submission" date="2020-01" db="EMBL/GenBank/DDBJ databases">
        <title>Insect and environment-associated Actinomycetes.</title>
        <authorList>
            <person name="Currrie C."/>
            <person name="Chevrette M."/>
            <person name="Carlson C."/>
            <person name="Stubbendieck R."/>
            <person name="Wendt-Pienkowski E."/>
        </authorList>
    </citation>
    <scope>NUCLEOTIDE SEQUENCE [LARGE SCALE GENOMIC DNA]</scope>
    <source>
        <strain evidence="1 2">SID8189</strain>
    </source>
</reference>
<comment type="caution">
    <text evidence="1">The sequence shown here is derived from an EMBL/GenBank/DDBJ whole genome shotgun (WGS) entry which is preliminary data.</text>
</comment>
<dbReference type="InterPro" id="IPR011990">
    <property type="entry name" value="TPR-like_helical_dom_sf"/>
</dbReference>
<keyword evidence="2" id="KW-1185">Reference proteome</keyword>
<dbReference type="SUPFAM" id="SSF48452">
    <property type="entry name" value="TPR-like"/>
    <property type="match status" value="1"/>
</dbReference>
<gene>
    <name evidence="1" type="ORF">G3I18_06960</name>
</gene>
<dbReference type="AlphaFoldDB" id="A0A9X5HA08"/>
<evidence type="ECO:0008006" key="3">
    <source>
        <dbReference type="Google" id="ProtNLM"/>
    </source>
</evidence>
<protein>
    <recommendedName>
        <fullName evidence="3">Tetratricopeptide repeat protein</fullName>
    </recommendedName>
</protein>
<proteinExistence type="predicted"/>
<organism evidence="1 2">
    <name type="scientific">Actinospica acidiphila</name>
    <dbReference type="NCBI Taxonomy" id="304899"/>
    <lineage>
        <taxon>Bacteria</taxon>
        <taxon>Bacillati</taxon>
        <taxon>Actinomycetota</taxon>
        <taxon>Actinomycetes</taxon>
        <taxon>Catenulisporales</taxon>
        <taxon>Actinospicaceae</taxon>
        <taxon>Actinospica</taxon>
    </lineage>
</organism>
<dbReference type="Proteomes" id="UP000471745">
    <property type="component" value="Unassembled WGS sequence"/>
</dbReference>
<sequence>MDAADLDRQTLTQHDCVPPHLVTKLLERGHAGVVEHWAGQGEWFCAREWARLLGAEGRQEEALDVLAPYLATGWWTATETAAGLLETWGRADEAITLSAAGTKRGHPLALGFHARLLARHGRAEEAFTLLKPHIDDWSCAAALVDVAGDAGRDDEAAGLLASRVADDHACDSPWCCDRLDLTLAIGLLARVRERQGRVDEAVALLRTRAVTSLNGRDQLADLLARHDRLDELRAYAAGDDLGDAVRSLGERLEARGDVEGAIVAYQEADASAPHSTVRLAELLARHGRGDEALEVMGRLAETYNGDDWILHVLSELHLRQGRPEDGLARLDTLAAAREQPEEWDLLWIRLPLAAAAGRTDEAIAWARAHREGDTSYAAPAVAELLAGAGRIEEAVAELRQHPGENVHELAGYLVDLGRVDEAVAVLHQDRHGPTGPVWDSAAWRAQAAD</sequence>
<dbReference type="RefSeq" id="WP_163087036.1">
    <property type="nucleotide sequence ID" value="NZ_JAAGNA010000233.1"/>
</dbReference>